<dbReference type="EMBL" id="MU858053">
    <property type="protein sequence ID" value="KAK4218443.1"/>
    <property type="molecule type" value="Genomic_DNA"/>
</dbReference>
<sequence length="341" mass="37216">MPITSDIILDATRFSPDSVSEATLNANSLLESLTTKGPRWHQVGAEKYRQMRATGETALPPPIYLPLAKDATIPSRDGPDRTIPVRVYEPEDGHASRGIFLHIHGGGFVLASEKDQDATLNRYANTTHLTAISIGYRLAPEHPYPAALDDCTDVASYLVDHGLPSFSLAPQSPLIISGESAGGCLAVQTCLFLLRTRTNKQQLIRGLVLPFGQFDLTLTLPSISKSVRPLLINHAIMAEFREAYAPGMSLEMLQRPEVSPLYEDLMSFRELLPPALFMVGTEDPLLDDTLLMSAKWMSTGAETAVKVWPGASHGFTAFEGDRNGIEAREMGLEFVGRVLGD</sequence>
<protein>
    <submittedName>
        <fullName evidence="3">Alpha/Beta hydrolase protein</fullName>
    </submittedName>
</protein>
<feature type="domain" description="Alpha/beta hydrolase fold-3" evidence="2">
    <location>
        <begin position="101"/>
        <end position="316"/>
    </location>
</feature>
<evidence type="ECO:0000313" key="3">
    <source>
        <dbReference type="EMBL" id="KAK4218443.1"/>
    </source>
</evidence>
<dbReference type="Pfam" id="PF07859">
    <property type="entry name" value="Abhydrolase_3"/>
    <property type="match status" value="1"/>
</dbReference>
<organism evidence="3 4">
    <name type="scientific">Rhypophila decipiens</name>
    <dbReference type="NCBI Taxonomy" id="261697"/>
    <lineage>
        <taxon>Eukaryota</taxon>
        <taxon>Fungi</taxon>
        <taxon>Dikarya</taxon>
        <taxon>Ascomycota</taxon>
        <taxon>Pezizomycotina</taxon>
        <taxon>Sordariomycetes</taxon>
        <taxon>Sordariomycetidae</taxon>
        <taxon>Sordariales</taxon>
        <taxon>Naviculisporaceae</taxon>
        <taxon>Rhypophila</taxon>
    </lineage>
</organism>
<name>A0AAN6YH84_9PEZI</name>
<dbReference type="AlphaFoldDB" id="A0AAN6YH84"/>
<dbReference type="InterPro" id="IPR050300">
    <property type="entry name" value="GDXG_lipolytic_enzyme"/>
</dbReference>
<dbReference type="Gene3D" id="3.40.50.1820">
    <property type="entry name" value="alpha/beta hydrolase"/>
    <property type="match status" value="1"/>
</dbReference>
<accession>A0AAN6YH84</accession>
<evidence type="ECO:0000259" key="2">
    <source>
        <dbReference type="Pfam" id="PF07859"/>
    </source>
</evidence>
<gene>
    <name evidence="3" type="ORF">QBC37DRAFT_412522</name>
</gene>
<proteinExistence type="predicted"/>
<reference evidence="3" key="1">
    <citation type="journal article" date="2023" name="Mol. Phylogenet. Evol.">
        <title>Genome-scale phylogeny and comparative genomics of the fungal order Sordariales.</title>
        <authorList>
            <person name="Hensen N."/>
            <person name="Bonometti L."/>
            <person name="Westerberg I."/>
            <person name="Brannstrom I.O."/>
            <person name="Guillou S."/>
            <person name="Cros-Aarteil S."/>
            <person name="Calhoun S."/>
            <person name="Haridas S."/>
            <person name="Kuo A."/>
            <person name="Mondo S."/>
            <person name="Pangilinan J."/>
            <person name="Riley R."/>
            <person name="LaButti K."/>
            <person name="Andreopoulos B."/>
            <person name="Lipzen A."/>
            <person name="Chen C."/>
            <person name="Yan M."/>
            <person name="Daum C."/>
            <person name="Ng V."/>
            <person name="Clum A."/>
            <person name="Steindorff A."/>
            <person name="Ohm R.A."/>
            <person name="Martin F."/>
            <person name="Silar P."/>
            <person name="Natvig D.O."/>
            <person name="Lalanne C."/>
            <person name="Gautier V."/>
            <person name="Ament-Velasquez S.L."/>
            <person name="Kruys A."/>
            <person name="Hutchinson M.I."/>
            <person name="Powell A.J."/>
            <person name="Barry K."/>
            <person name="Miller A.N."/>
            <person name="Grigoriev I.V."/>
            <person name="Debuchy R."/>
            <person name="Gladieux P."/>
            <person name="Hiltunen Thoren M."/>
            <person name="Johannesson H."/>
        </authorList>
    </citation>
    <scope>NUCLEOTIDE SEQUENCE</scope>
    <source>
        <strain evidence="3">PSN293</strain>
    </source>
</reference>
<dbReference type="GO" id="GO:0016787">
    <property type="term" value="F:hydrolase activity"/>
    <property type="evidence" value="ECO:0007669"/>
    <property type="project" value="UniProtKB-KW"/>
</dbReference>
<dbReference type="InterPro" id="IPR013094">
    <property type="entry name" value="AB_hydrolase_3"/>
</dbReference>
<dbReference type="SUPFAM" id="SSF53474">
    <property type="entry name" value="alpha/beta-Hydrolases"/>
    <property type="match status" value="1"/>
</dbReference>
<keyword evidence="1 3" id="KW-0378">Hydrolase</keyword>
<comment type="caution">
    <text evidence="3">The sequence shown here is derived from an EMBL/GenBank/DDBJ whole genome shotgun (WGS) entry which is preliminary data.</text>
</comment>
<dbReference type="InterPro" id="IPR029058">
    <property type="entry name" value="AB_hydrolase_fold"/>
</dbReference>
<evidence type="ECO:0000313" key="4">
    <source>
        <dbReference type="Proteomes" id="UP001301769"/>
    </source>
</evidence>
<dbReference type="Proteomes" id="UP001301769">
    <property type="component" value="Unassembled WGS sequence"/>
</dbReference>
<keyword evidence="4" id="KW-1185">Reference proteome</keyword>
<dbReference type="PANTHER" id="PTHR48081">
    <property type="entry name" value="AB HYDROLASE SUPERFAMILY PROTEIN C4A8.06C"/>
    <property type="match status" value="1"/>
</dbReference>
<dbReference type="PANTHER" id="PTHR48081:SF3">
    <property type="entry name" value="ALPHA_BETA HYDROLASE FOLD-3 DOMAIN-CONTAINING PROTEIN"/>
    <property type="match status" value="1"/>
</dbReference>
<reference evidence="3" key="2">
    <citation type="submission" date="2023-05" db="EMBL/GenBank/DDBJ databases">
        <authorList>
            <consortium name="Lawrence Berkeley National Laboratory"/>
            <person name="Steindorff A."/>
            <person name="Hensen N."/>
            <person name="Bonometti L."/>
            <person name="Westerberg I."/>
            <person name="Brannstrom I.O."/>
            <person name="Guillou S."/>
            <person name="Cros-Aarteil S."/>
            <person name="Calhoun S."/>
            <person name="Haridas S."/>
            <person name="Kuo A."/>
            <person name="Mondo S."/>
            <person name="Pangilinan J."/>
            <person name="Riley R."/>
            <person name="Labutti K."/>
            <person name="Andreopoulos B."/>
            <person name="Lipzen A."/>
            <person name="Chen C."/>
            <person name="Yanf M."/>
            <person name="Daum C."/>
            <person name="Ng V."/>
            <person name="Clum A."/>
            <person name="Ohm R."/>
            <person name="Martin F."/>
            <person name="Silar P."/>
            <person name="Natvig D."/>
            <person name="Lalanne C."/>
            <person name="Gautier V."/>
            <person name="Ament-Velasquez S.L."/>
            <person name="Kruys A."/>
            <person name="Hutchinson M.I."/>
            <person name="Powell A.J."/>
            <person name="Barry K."/>
            <person name="Miller A.N."/>
            <person name="Grigoriev I.V."/>
            <person name="Debuchy R."/>
            <person name="Gladieux P."/>
            <person name="Thoren M.H."/>
            <person name="Johannesson H."/>
        </authorList>
    </citation>
    <scope>NUCLEOTIDE SEQUENCE</scope>
    <source>
        <strain evidence="3">PSN293</strain>
    </source>
</reference>
<evidence type="ECO:0000256" key="1">
    <source>
        <dbReference type="ARBA" id="ARBA00022801"/>
    </source>
</evidence>